<accession>A0A410G7K6</accession>
<dbReference type="RefSeq" id="WP_128251574.1">
    <property type="nucleotide sequence ID" value="NZ_CP034951.1"/>
</dbReference>
<proteinExistence type="predicted"/>
<dbReference type="InterPro" id="IPR026444">
    <property type="entry name" value="Secre_tail"/>
</dbReference>
<dbReference type="KEGG" id="aev:EI546_08485"/>
<reference evidence="2 3" key="1">
    <citation type="submission" date="2019-01" db="EMBL/GenBank/DDBJ databases">
        <title>Complete genome sequencing of Aequorivita sp. H23M31.</title>
        <authorList>
            <person name="Bae J.-W."/>
        </authorList>
    </citation>
    <scope>NUCLEOTIDE SEQUENCE [LARGE SCALE GENOMIC DNA]</scope>
    <source>
        <strain evidence="2 3">H23M31</strain>
    </source>
</reference>
<evidence type="ECO:0000256" key="1">
    <source>
        <dbReference type="ARBA" id="ARBA00022729"/>
    </source>
</evidence>
<name>A0A410G7K6_9FLAO</name>
<dbReference type="EMBL" id="CP034951">
    <property type="protein sequence ID" value="QAA83211.1"/>
    <property type="molecule type" value="Genomic_DNA"/>
</dbReference>
<dbReference type="AlphaFoldDB" id="A0A410G7K6"/>
<keyword evidence="3" id="KW-1185">Reference proteome</keyword>
<organism evidence="2 3">
    <name type="scientific">Aequorivita ciconiae</name>
    <dbReference type="NCBI Taxonomy" id="2494375"/>
    <lineage>
        <taxon>Bacteria</taxon>
        <taxon>Pseudomonadati</taxon>
        <taxon>Bacteroidota</taxon>
        <taxon>Flavobacteriia</taxon>
        <taxon>Flavobacteriales</taxon>
        <taxon>Flavobacteriaceae</taxon>
        <taxon>Aequorivita</taxon>
    </lineage>
</organism>
<protein>
    <submittedName>
        <fullName evidence="2">T9SS type A sorting domain-containing protein</fullName>
    </submittedName>
</protein>
<evidence type="ECO:0000313" key="3">
    <source>
        <dbReference type="Proteomes" id="UP000285517"/>
    </source>
</evidence>
<gene>
    <name evidence="2" type="ORF">EI546_08485</name>
</gene>
<keyword evidence="1" id="KW-0732">Signal</keyword>
<dbReference type="Proteomes" id="UP000285517">
    <property type="component" value="Chromosome"/>
</dbReference>
<evidence type="ECO:0000313" key="2">
    <source>
        <dbReference type="EMBL" id="QAA83211.1"/>
    </source>
</evidence>
<dbReference type="NCBIfam" id="TIGR04183">
    <property type="entry name" value="Por_Secre_tail"/>
    <property type="match status" value="1"/>
</dbReference>
<sequence>MSFQSGVYYVKISEGNKQTTKKLIVK</sequence>